<dbReference type="EMBL" id="MU266328">
    <property type="protein sequence ID" value="KAH7931005.1"/>
    <property type="molecule type" value="Genomic_DNA"/>
</dbReference>
<accession>A0ACB8BZ61</accession>
<protein>
    <submittedName>
        <fullName evidence="1">Uncharacterized protein</fullName>
    </submittedName>
</protein>
<sequence length="386" mass="43387">MEDGYPPLETPNDLKLWEKLAEEQSALFHKTITNNEELRRRVDELERELTVWKLGFKAAEDEKLNLQKSMKRLEKNIGSLKDDNPLLLCLIDGDGNIFSPDLISSGHMGGRQAAMLLTKGFTDFMASDNAGSPGRGQVWLTVYCNKSGLMETLISNNICSIEEFEAFVVGFNQASPLFSIVDVGIGKEAADAKIKECLRVFTRFPQTSRVFFGGTHDNGYTSTLNYLENEGLLEKVVLLRGYKNLAVELRNLDLPELEIEGVFMSKKLPTNIFKKAPISPPGILPEDFERFRTPFKSPRAPQRSLSPAKNMNPLKYLDPSLPLNKQTPRPCTFHYLSICKQGDKCNYGHDYYLTPENFAELRANAKKSPCPAVNKSMYVGFSSYGC</sequence>
<keyword evidence="2" id="KW-1185">Reference proteome</keyword>
<proteinExistence type="predicted"/>
<comment type="caution">
    <text evidence="1">The sequence shown here is derived from an EMBL/GenBank/DDBJ whole genome shotgun (WGS) entry which is preliminary data.</text>
</comment>
<evidence type="ECO:0000313" key="2">
    <source>
        <dbReference type="Proteomes" id="UP000790709"/>
    </source>
</evidence>
<organism evidence="1 2">
    <name type="scientific">Leucogyrophana mollusca</name>
    <dbReference type="NCBI Taxonomy" id="85980"/>
    <lineage>
        <taxon>Eukaryota</taxon>
        <taxon>Fungi</taxon>
        <taxon>Dikarya</taxon>
        <taxon>Basidiomycota</taxon>
        <taxon>Agaricomycotina</taxon>
        <taxon>Agaricomycetes</taxon>
        <taxon>Agaricomycetidae</taxon>
        <taxon>Boletales</taxon>
        <taxon>Boletales incertae sedis</taxon>
        <taxon>Leucogyrophana</taxon>
    </lineage>
</organism>
<gene>
    <name evidence="1" type="ORF">BV22DRAFT_1077661</name>
</gene>
<reference evidence="1" key="1">
    <citation type="journal article" date="2021" name="New Phytol.">
        <title>Evolutionary innovations through gain and loss of genes in the ectomycorrhizal Boletales.</title>
        <authorList>
            <person name="Wu G."/>
            <person name="Miyauchi S."/>
            <person name="Morin E."/>
            <person name="Kuo A."/>
            <person name="Drula E."/>
            <person name="Varga T."/>
            <person name="Kohler A."/>
            <person name="Feng B."/>
            <person name="Cao Y."/>
            <person name="Lipzen A."/>
            <person name="Daum C."/>
            <person name="Hundley H."/>
            <person name="Pangilinan J."/>
            <person name="Johnson J."/>
            <person name="Barry K."/>
            <person name="LaButti K."/>
            <person name="Ng V."/>
            <person name="Ahrendt S."/>
            <person name="Min B."/>
            <person name="Choi I.G."/>
            <person name="Park H."/>
            <person name="Plett J.M."/>
            <person name="Magnuson J."/>
            <person name="Spatafora J.W."/>
            <person name="Nagy L.G."/>
            <person name="Henrissat B."/>
            <person name="Grigoriev I.V."/>
            <person name="Yang Z.L."/>
            <person name="Xu J."/>
            <person name="Martin F.M."/>
        </authorList>
    </citation>
    <scope>NUCLEOTIDE SEQUENCE</scope>
    <source>
        <strain evidence="1">KUC20120723A-06</strain>
    </source>
</reference>
<name>A0ACB8BZ61_9AGAM</name>
<dbReference type="Proteomes" id="UP000790709">
    <property type="component" value="Unassembled WGS sequence"/>
</dbReference>
<evidence type="ECO:0000313" key="1">
    <source>
        <dbReference type="EMBL" id="KAH7931005.1"/>
    </source>
</evidence>